<keyword evidence="4" id="KW-1185">Reference proteome</keyword>
<dbReference type="OrthoDB" id="71310at2759"/>
<comment type="caution">
    <text evidence="3">The sequence shown here is derived from an EMBL/GenBank/DDBJ whole genome shotgun (WGS) entry which is preliminary data.</text>
</comment>
<dbReference type="EMBL" id="AJWJ01000276">
    <property type="protein sequence ID" value="KAF2072473.1"/>
    <property type="molecule type" value="Genomic_DNA"/>
</dbReference>
<feature type="domain" description="SAYSvFN" evidence="2">
    <location>
        <begin position="78"/>
        <end position="145"/>
    </location>
</feature>
<accession>A0A8J4PRQ4</accession>
<evidence type="ECO:0000259" key="2">
    <source>
        <dbReference type="Pfam" id="PF10260"/>
    </source>
</evidence>
<proteinExistence type="predicted"/>
<dbReference type="PANTHER" id="PTHR13527:SF0">
    <property type="entry name" value="SAYSVFN DOMAIN-CONTAINING PROTEIN 1"/>
    <property type="match status" value="1"/>
</dbReference>
<dbReference type="InterPro" id="IPR019387">
    <property type="entry name" value="SAYSvFN_dom"/>
</dbReference>
<organism evidence="3 4">
    <name type="scientific">Polysphondylium violaceum</name>
    <dbReference type="NCBI Taxonomy" id="133409"/>
    <lineage>
        <taxon>Eukaryota</taxon>
        <taxon>Amoebozoa</taxon>
        <taxon>Evosea</taxon>
        <taxon>Eumycetozoa</taxon>
        <taxon>Dictyostelia</taxon>
        <taxon>Dictyosteliales</taxon>
        <taxon>Dictyosteliaceae</taxon>
        <taxon>Polysphondylium</taxon>
    </lineage>
</organism>
<keyword evidence="1" id="KW-0812">Transmembrane</keyword>
<name>A0A8J4PRQ4_9MYCE</name>
<dbReference type="Pfam" id="PF10260">
    <property type="entry name" value="SAYSvFN"/>
    <property type="match status" value="1"/>
</dbReference>
<keyword evidence="1" id="KW-0472">Membrane</keyword>
<protein>
    <recommendedName>
        <fullName evidence="2">SAYSvFN domain-containing protein</fullName>
    </recommendedName>
</protein>
<gene>
    <name evidence="3" type="ORF">CYY_006205</name>
</gene>
<dbReference type="PANTHER" id="PTHR13527">
    <property type="entry name" value="SAYSVFN DOMAIN-CONTAINING PROTEIN 1"/>
    <property type="match status" value="1"/>
</dbReference>
<dbReference type="Proteomes" id="UP000695562">
    <property type="component" value="Unassembled WGS sequence"/>
</dbReference>
<evidence type="ECO:0000313" key="4">
    <source>
        <dbReference type="Proteomes" id="UP000695562"/>
    </source>
</evidence>
<reference evidence="3" key="1">
    <citation type="submission" date="2020-01" db="EMBL/GenBank/DDBJ databases">
        <title>Development of genomics and gene disruption for Polysphondylium violaceum indicates a role for the polyketide synthase stlB in stalk morphogenesis.</title>
        <authorList>
            <person name="Narita B."/>
            <person name="Kawabe Y."/>
            <person name="Kin K."/>
            <person name="Saito T."/>
            <person name="Gibbs R."/>
            <person name="Kuspa A."/>
            <person name="Muzny D."/>
            <person name="Queller D."/>
            <person name="Richards S."/>
            <person name="Strassman J."/>
            <person name="Sucgang R."/>
            <person name="Worley K."/>
            <person name="Schaap P."/>
        </authorList>
    </citation>
    <scope>NUCLEOTIDE SEQUENCE</scope>
    <source>
        <strain evidence="3">QSvi11</strain>
    </source>
</reference>
<dbReference type="InterPro" id="IPR039159">
    <property type="entry name" value="SAYSD1"/>
</dbReference>
<sequence>MSHFKKPAVDLNTLNQNRAASAAAANANSRTVIRNGQIRTINTSNKREMDDVDIQFHYFFTKDNLVGMVSRNKWLIGKILIWMLVQYFFIKYLEFGAMFFLATCVYLIVKNLGTREKGTLSAYSVFNKNNEAILGSVSRDQLEGQFRNGGM</sequence>
<evidence type="ECO:0000313" key="3">
    <source>
        <dbReference type="EMBL" id="KAF2072473.1"/>
    </source>
</evidence>
<keyword evidence="1" id="KW-1133">Transmembrane helix</keyword>
<feature type="transmembrane region" description="Helical" evidence="1">
    <location>
        <begin position="79"/>
        <end position="109"/>
    </location>
</feature>
<dbReference type="AlphaFoldDB" id="A0A8J4PRQ4"/>
<evidence type="ECO:0000256" key="1">
    <source>
        <dbReference type="SAM" id="Phobius"/>
    </source>
</evidence>